<feature type="domain" description="Domain of unknown function" evidence="1">
    <location>
        <begin position="49"/>
        <end position="208"/>
    </location>
</feature>
<evidence type="ECO:0000259" key="1">
    <source>
        <dbReference type="Pfam" id="PF26404"/>
    </source>
</evidence>
<name>A0A9R1D6W5_9EURY</name>
<sequence length="470" mass="54691">MADDSTPDRFAFGEMYPIARGRFGQVTGGARGGGFHWLLDEADHDRGFLSESDRRLLLETVNLDFSDPSQRNARRRMRNRVLTTYLDSRYLRYIDDRDREIIFENARDEGYDLHFREGFKEFVRFTYLGLLEDDFDIDIPRILEAAIQEAEQEHAVAAAENISVQVDIDVTRTDEDSVEELERRFHQRDKLTRHELAVLVNSQHENAEENVEDAADIDLADALYYHARQPDSDPHGYSWQDPDREEAEEIVEWLRSVFEEYDIETYDDLEVGMERLSLADEELGGELKEKLNHLSRVAPNFEAQLALEADLSERDMAFLHHILYNPDNLDVETVLEEEARPPTAGEDWNPAEDEYLQKFIARVEADGSPAGGEEGRERWNEVLRLAEFDEDEWSEYMEEQHVETCVTELKEWVEEDDLDTDLIHEAESWEDYWQSLPQPQAQHFHLLVSDYGEDTMDAALESLASELDSE</sequence>
<evidence type="ECO:0000313" key="3">
    <source>
        <dbReference type="Proteomes" id="UP001139494"/>
    </source>
</evidence>
<dbReference type="InterPro" id="IPR058415">
    <property type="entry name" value="DUF8102"/>
</dbReference>
<gene>
    <name evidence="2" type="ORF">KM295_15330</name>
</gene>
<proteinExistence type="predicted"/>
<evidence type="ECO:0000313" key="2">
    <source>
        <dbReference type="EMBL" id="MCQ4334826.1"/>
    </source>
</evidence>
<protein>
    <recommendedName>
        <fullName evidence="1">Domain of unknown function domain-containing protein</fullName>
    </recommendedName>
</protein>
<accession>A0A9R1D6W5</accession>
<organism evidence="2 3">
    <name type="scientific">Natronomonas aquatica</name>
    <dbReference type="NCBI Taxonomy" id="2841590"/>
    <lineage>
        <taxon>Archaea</taxon>
        <taxon>Methanobacteriati</taxon>
        <taxon>Methanobacteriota</taxon>
        <taxon>Stenosarchaea group</taxon>
        <taxon>Halobacteria</taxon>
        <taxon>Halobacteriales</taxon>
        <taxon>Natronomonadaceae</taxon>
        <taxon>Natronomonas</taxon>
    </lineage>
</organism>
<keyword evidence="3" id="KW-1185">Reference proteome</keyword>
<dbReference type="AlphaFoldDB" id="A0A9R1D6W5"/>
<dbReference type="EMBL" id="JAHLKM010000039">
    <property type="protein sequence ID" value="MCQ4334826.1"/>
    <property type="molecule type" value="Genomic_DNA"/>
</dbReference>
<reference evidence="2" key="1">
    <citation type="journal article" date="2023" name="Front. Microbiol.">
        <title>Genomic-based phylogenetic and metabolic analyses of the genus Natronomonas, and description of Natronomonas aquatica sp. nov.</title>
        <authorList>
            <person name="Garcia-Roldan A."/>
            <person name="Duran-Viseras A."/>
            <person name="de la Haba R.R."/>
            <person name="Corral P."/>
            <person name="Sanchez-Porro C."/>
            <person name="Ventosa A."/>
        </authorList>
    </citation>
    <scope>NUCLEOTIDE SEQUENCE</scope>
    <source>
        <strain evidence="2">F2-12</strain>
    </source>
</reference>
<dbReference type="Proteomes" id="UP001139494">
    <property type="component" value="Unassembled WGS sequence"/>
</dbReference>
<dbReference type="RefSeq" id="WP_256030978.1">
    <property type="nucleotide sequence ID" value="NZ_JAHLKM010000039.1"/>
</dbReference>
<comment type="caution">
    <text evidence="2">The sequence shown here is derived from an EMBL/GenBank/DDBJ whole genome shotgun (WGS) entry which is preliminary data.</text>
</comment>
<dbReference type="Pfam" id="PF26404">
    <property type="entry name" value="DUF8102"/>
    <property type="match status" value="1"/>
</dbReference>